<proteinExistence type="predicted"/>
<reference evidence="2" key="1">
    <citation type="journal article" date="2019" name="Int. J. Syst. Evol. Microbiol.">
        <title>The Global Catalogue of Microorganisms (GCM) 10K type strain sequencing project: providing services to taxonomists for standard genome sequencing and annotation.</title>
        <authorList>
            <consortium name="The Broad Institute Genomics Platform"/>
            <consortium name="The Broad Institute Genome Sequencing Center for Infectious Disease"/>
            <person name="Wu L."/>
            <person name="Ma J."/>
        </authorList>
    </citation>
    <scope>NUCLEOTIDE SEQUENCE [LARGE SCALE GENOMIC DNA]</scope>
    <source>
        <strain evidence="2">JCM 17925</strain>
    </source>
</reference>
<comment type="caution">
    <text evidence="1">The sequence shown here is derived from an EMBL/GenBank/DDBJ whole genome shotgun (WGS) entry which is preliminary data.</text>
</comment>
<evidence type="ECO:0000313" key="2">
    <source>
        <dbReference type="Proteomes" id="UP001500936"/>
    </source>
</evidence>
<keyword evidence="2" id="KW-1185">Reference proteome</keyword>
<dbReference type="EMBL" id="BAABHB010000018">
    <property type="protein sequence ID" value="GAA4419507.1"/>
    <property type="molecule type" value="Genomic_DNA"/>
</dbReference>
<accession>A0ABP8L132</accession>
<sequence length="345" mass="38583">MENGKFKSQILLSSYQLKGKPSTGRIASGYCSYYLYGTMTCTQVPCANARIAASTMDQQCQQCSWTTTSTESYCEGDGSSYFTGQIGQAAYGSGGTLSTIPEGSNLNQVMANLVNTYSSQLTLPEKEYLLDNDEWGIAESLTKALSMWAGYSIQQLEGLASTYLNGEITEEERTLLRNIDGQNYYRIHLMRHMHDGFLATVHTGSNFSGLTNGMNPASCGQCTGNAFKHAILRIMNAATFGRQMSINLGNAHEHYVPRSIASKEILMDYDNNAQGISIFDYYFSDWQNCWFFCRNQLTPTWIQELNQRITNGQLFYIKKNSDPSLQGDEYFDELVTTKVAGESRR</sequence>
<dbReference type="Proteomes" id="UP001500936">
    <property type="component" value="Unassembled WGS sequence"/>
</dbReference>
<name>A0ABP8L132_9BACT</name>
<gene>
    <name evidence="1" type="ORF">GCM10023187_53890</name>
</gene>
<protein>
    <submittedName>
        <fullName evidence="1">Uncharacterized protein</fullName>
    </submittedName>
</protein>
<dbReference type="RefSeq" id="WP_345271169.1">
    <property type="nucleotide sequence ID" value="NZ_BAABHB010000018.1"/>
</dbReference>
<organism evidence="1 2">
    <name type="scientific">Nibrella viscosa</name>
    <dbReference type="NCBI Taxonomy" id="1084524"/>
    <lineage>
        <taxon>Bacteria</taxon>
        <taxon>Pseudomonadati</taxon>
        <taxon>Bacteroidota</taxon>
        <taxon>Cytophagia</taxon>
        <taxon>Cytophagales</taxon>
        <taxon>Spirosomataceae</taxon>
        <taxon>Nibrella</taxon>
    </lineage>
</organism>
<evidence type="ECO:0000313" key="1">
    <source>
        <dbReference type="EMBL" id="GAA4419507.1"/>
    </source>
</evidence>